<feature type="transmembrane region" description="Helical" evidence="8">
    <location>
        <begin position="103"/>
        <end position="126"/>
    </location>
</feature>
<dbReference type="GeneID" id="34612938"/>
<dbReference type="InterPro" id="IPR036259">
    <property type="entry name" value="MFS_trans_sf"/>
</dbReference>
<dbReference type="Gene3D" id="1.20.1250.20">
    <property type="entry name" value="MFS general substrate transporter like domains"/>
    <property type="match status" value="1"/>
</dbReference>
<dbReference type="AlphaFoldDB" id="A0A1L9SD00"/>
<dbReference type="PROSITE" id="PS50850">
    <property type="entry name" value="MFS"/>
    <property type="match status" value="1"/>
</dbReference>
<dbReference type="Pfam" id="PF00083">
    <property type="entry name" value="Sugar_tr"/>
    <property type="match status" value="1"/>
</dbReference>
<dbReference type="InterPro" id="IPR020846">
    <property type="entry name" value="MFS_dom"/>
</dbReference>
<gene>
    <name evidence="10" type="ORF">ASPZODRAFT_160538</name>
</gene>
<protein>
    <recommendedName>
        <fullName evidence="9">Major facilitator superfamily (MFS) profile domain-containing protein</fullName>
    </recommendedName>
</protein>
<dbReference type="NCBIfam" id="TIGR00879">
    <property type="entry name" value="SP"/>
    <property type="match status" value="1"/>
</dbReference>
<dbReference type="PANTHER" id="PTHR48022">
    <property type="entry name" value="PLASTIDIC GLUCOSE TRANSPORTER 4"/>
    <property type="match status" value="1"/>
</dbReference>
<proteinExistence type="inferred from homology"/>
<evidence type="ECO:0000259" key="9">
    <source>
        <dbReference type="PROSITE" id="PS50850"/>
    </source>
</evidence>
<feature type="transmembrane region" description="Helical" evidence="8">
    <location>
        <begin position="159"/>
        <end position="178"/>
    </location>
</feature>
<dbReference type="InterPro" id="IPR005828">
    <property type="entry name" value="MFS_sugar_transport-like"/>
</dbReference>
<comment type="subcellular location">
    <subcellularLocation>
        <location evidence="1">Membrane</location>
        <topology evidence="1">Multi-pass membrane protein</topology>
    </subcellularLocation>
</comment>
<evidence type="ECO:0000313" key="11">
    <source>
        <dbReference type="Proteomes" id="UP000184188"/>
    </source>
</evidence>
<dbReference type="SUPFAM" id="SSF103473">
    <property type="entry name" value="MFS general substrate transporter"/>
    <property type="match status" value="1"/>
</dbReference>
<feature type="transmembrane region" description="Helical" evidence="8">
    <location>
        <begin position="283"/>
        <end position="309"/>
    </location>
</feature>
<dbReference type="OrthoDB" id="6133115at2759"/>
<dbReference type="InterPro" id="IPR050360">
    <property type="entry name" value="MFS_Sugar_Transporters"/>
</dbReference>
<feature type="transmembrane region" description="Helical" evidence="8">
    <location>
        <begin position="321"/>
        <end position="342"/>
    </location>
</feature>
<evidence type="ECO:0000313" key="10">
    <source>
        <dbReference type="EMBL" id="OJJ45051.1"/>
    </source>
</evidence>
<dbReference type="FunFam" id="1.20.1250.20:FF:000117">
    <property type="entry name" value="MFS hexose transporter"/>
    <property type="match status" value="1"/>
</dbReference>
<feature type="transmembrane region" description="Helical" evidence="8">
    <location>
        <begin position="349"/>
        <end position="368"/>
    </location>
</feature>
<evidence type="ECO:0000256" key="5">
    <source>
        <dbReference type="ARBA" id="ARBA00022989"/>
    </source>
</evidence>
<reference evidence="11" key="1">
    <citation type="journal article" date="2017" name="Genome Biol.">
        <title>Comparative genomics reveals high biological diversity and specific adaptations in the industrially and medically important fungal genus Aspergillus.</title>
        <authorList>
            <person name="de Vries R.P."/>
            <person name="Riley R."/>
            <person name="Wiebenga A."/>
            <person name="Aguilar-Osorio G."/>
            <person name="Amillis S."/>
            <person name="Uchima C.A."/>
            <person name="Anderluh G."/>
            <person name="Asadollahi M."/>
            <person name="Askin M."/>
            <person name="Barry K."/>
            <person name="Battaglia E."/>
            <person name="Bayram O."/>
            <person name="Benocci T."/>
            <person name="Braus-Stromeyer S.A."/>
            <person name="Caldana C."/>
            <person name="Canovas D."/>
            <person name="Cerqueira G.C."/>
            <person name="Chen F."/>
            <person name="Chen W."/>
            <person name="Choi C."/>
            <person name="Clum A."/>
            <person name="Dos Santos R.A."/>
            <person name="Damasio A.R."/>
            <person name="Diallinas G."/>
            <person name="Emri T."/>
            <person name="Fekete E."/>
            <person name="Flipphi M."/>
            <person name="Freyberg S."/>
            <person name="Gallo A."/>
            <person name="Gournas C."/>
            <person name="Habgood R."/>
            <person name="Hainaut M."/>
            <person name="Harispe M.L."/>
            <person name="Henrissat B."/>
            <person name="Hilden K.S."/>
            <person name="Hope R."/>
            <person name="Hossain A."/>
            <person name="Karabika E."/>
            <person name="Karaffa L."/>
            <person name="Karanyi Z."/>
            <person name="Krasevec N."/>
            <person name="Kuo A."/>
            <person name="Kusch H."/>
            <person name="LaButti K."/>
            <person name="Lagendijk E.L."/>
            <person name="Lapidus A."/>
            <person name="Levasseur A."/>
            <person name="Lindquist E."/>
            <person name="Lipzen A."/>
            <person name="Logrieco A.F."/>
            <person name="MacCabe A."/>
            <person name="Maekelae M.R."/>
            <person name="Malavazi I."/>
            <person name="Melin P."/>
            <person name="Meyer V."/>
            <person name="Mielnichuk N."/>
            <person name="Miskei M."/>
            <person name="Molnar A.P."/>
            <person name="Mule G."/>
            <person name="Ngan C.Y."/>
            <person name="Orejas M."/>
            <person name="Orosz E."/>
            <person name="Ouedraogo J.P."/>
            <person name="Overkamp K.M."/>
            <person name="Park H.-S."/>
            <person name="Perrone G."/>
            <person name="Piumi F."/>
            <person name="Punt P.J."/>
            <person name="Ram A.F."/>
            <person name="Ramon A."/>
            <person name="Rauscher S."/>
            <person name="Record E."/>
            <person name="Riano-Pachon D.M."/>
            <person name="Robert V."/>
            <person name="Roehrig J."/>
            <person name="Ruller R."/>
            <person name="Salamov A."/>
            <person name="Salih N.S."/>
            <person name="Samson R.A."/>
            <person name="Sandor E."/>
            <person name="Sanguinetti M."/>
            <person name="Schuetze T."/>
            <person name="Sepcic K."/>
            <person name="Shelest E."/>
            <person name="Sherlock G."/>
            <person name="Sophianopoulou V."/>
            <person name="Squina F.M."/>
            <person name="Sun H."/>
            <person name="Susca A."/>
            <person name="Todd R.B."/>
            <person name="Tsang A."/>
            <person name="Unkles S.E."/>
            <person name="van de Wiele N."/>
            <person name="van Rossen-Uffink D."/>
            <person name="Oliveira J.V."/>
            <person name="Vesth T.C."/>
            <person name="Visser J."/>
            <person name="Yu J.-H."/>
            <person name="Zhou M."/>
            <person name="Andersen M.R."/>
            <person name="Archer D.B."/>
            <person name="Baker S.E."/>
            <person name="Benoit I."/>
            <person name="Brakhage A.A."/>
            <person name="Braus G.H."/>
            <person name="Fischer R."/>
            <person name="Frisvad J.C."/>
            <person name="Goldman G.H."/>
            <person name="Houbraken J."/>
            <person name="Oakley B."/>
            <person name="Pocsi I."/>
            <person name="Scazzocchio C."/>
            <person name="Seiboth B."/>
            <person name="vanKuyk P.A."/>
            <person name="Wortman J."/>
            <person name="Dyer P.S."/>
            <person name="Grigoriev I.V."/>
        </authorList>
    </citation>
    <scope>NUCLEOTIDE SEQUENCE [LARGE SCALE GENOMIC DNA]</scope>
    <source>
        <strain evidence="11">CBS 506.65</strain>
    </source>
</reference>
<evidence type="ECO:0000256" key="6">
    <source>
        <dbReference type="ARBA" id="ARBA00023136"/>
    </source>
</evidence>
<evidence type="ECO:0000256" key="2">
    <source>
        <dbReference type="ARBA" id="ARBA00010992"/>
    </source>
</evidence>
<keyword evidence="11" id="KW-1185">Reference proteome</keyword>
<keyword evidence="3 7" id="KW-0813">Transport</keyword>
<dbReference type="InterPro" id="IPR003663">
    <property type="entry name" value="Sugar/inositol_transpt"/>
</dbReference>
<organism evidence="10 11">
    <name type="scientific">Penicilliopsis zonata CBS 506.65</name>
    <dbReference type="NCBI Taxonomy" id="1073090"/>
    <lineage>
        <taxon>Eukaryota</taxon>
        <taxon>Fungi</taxon>
        <taxon>Dikarya</taxon>
        <taxon>Ascomycota</taxon>
        <taxon>Pezizomycotina</taxon>
        <taxon>Eurotiomycetes</taxon>
        <taxon>Eurotiomycetidae</taxon>
        <taxon>Eurotiales</taxon>
        <taxon>Aspergillaceae</taxon>
        <taxon>Penicilliopsis</taxon>
    </lineage>
</organism>
<feature type="transmembrane region" description="Helical" evidence="8">
    <location>
        <begin position="418"/>
        <end position="436"/>
    </location>
</feature>
<evidence type="ECO:0000256" key="8">
    <source>
        <dbReference type="SAM" id="Phobius"/>
    </source>
</evidence>
<comment type="similarity">
    <text evidence="2 7">Belongs to the major facilitator superfamily. Sugar transporter (TC 2.A.1.1) family.</text>
</comment>
<keyword evidence="4 8" id="KW-0812">Transmembrane</keyword>
<dbReference type="PANTHER" id="PTHR48022:SF63">
    <property type="entry name" value="TRANSPORTER, PUTATIVE-RELATED"/>
    <property type="match status" value="1"/>
</dbReference>
<evidence type="ECO:0000256" key="1">
    <source>
        <dbReference type="ARBA" id="ARBA00004141"/>
    </source>
</evidence>
<dbReference type="GO" id="GO:0005351">
    <property type="term" value="F:carbohydrate:proton symporter activity"/>
    <property type="evidence" value="ECO:0007669"/>
    <property type="project" value="TreeGrafter"/>
</dbReference>
<dbReference type="RefSeq" id="XP_022579561.1">
    <property type="nucleotide sequence ID" value="XM_022726474.1"/>
</dbReference>
<sequence>MMNEPPPGHFYLAGRLFPRQKWYRNANMRWLYFYILALIITNTANGFDNSMMNGLQTLSYWQDYFNHPHGPTLGLFNCVMSAGALSGLLFLPFLMDRYGRKPCLVLGSLFMLLGVGLQSGALNFAMFVAARWILGVGDILVICTAPLLVAEIAPPQDRAVLVTISGATYYTGAFIAAWTTYGTLKIESNWAWRTPSLIQGLFTLMMLAVVRWIPESPRFYVSRDQPEKALQMLATYHANGDENDELVQTEFTEITTAIALERHARHSVAFLDFLRTPGNRRRLVIVVSVGVFSQLSGNGLVSYYLSIIMDSIGITSANEQLLINGALTTFNLVTNLFFCFFIDKWGRRPIYIVSTVGMLVAFVVWTILSARYAIHGDSSLGSGVLAMIFIYYLCYNAKSGLISSYTTEILPYSMRAKGYTIMEYALYASLFFTQYVNPVALDNIAWRYYIFYCCFLALEILVIWFFYVETRYVPLEEVTKFFDGEDVAAVTNHELQKVA</sequence>
<name>A0A1L9SD00_9EURO</name>
<feature type="transmembrane region" description="Helical" evidence="8">
    <location>
        <begin position="132"/>
        <end position="152"/>
    </location>
</feature>
<evidence type="ECO:0000256" key="7">
    <source>
        <dbReference type="RuleBase" id="RU003346"/>
    </source>
</evidence>
<feature type="transmembrane region" description="Helical" evidence="8">
    <location>
        <begin position="380"/>
        <end position="397"/>
    </location>
</feature>
<evidence type="ECO:0000256" key="3">
    <source>
        <dbReference type="ARBA" id="ARBA00022448"/>
    </source>
</evidence>
<feature type="transmembrane region" description="Helical" evidence="8">
    <location>
        <begin position="70"/>
        <end position="91"/>
    </location>
</feature>
<dbReference type="EMBL" id="KV878346">
    <property type="protein sequence ID" value="OJJ45051.1"/>
    <property type="molecule type" value="Genomic_DNA"/>
</dbReference>
<keyword evidence="5 8" id="KW-1133">Transmembrane helix</keyword>
<keyword evidence="6 8" id="KW-0472">Membrane</keyword>
<feature type="transmembrane region" description="Helical" evidence="8">
    <location>
        <begin position="448"/>
        <end position="467"/>
    </location>
</feature>
<feature type="transmembrane region" description="Helical" evidence="8">
    <location>
        <begin position="190"/>
        <end position="213"/>
    </location>
</feature>
<feature type="domain" description="Major facilitator superfamily (MFS) profile" evidence="9">
    <location>
        <begin position="34"/>
        <end position="471"/>
    </location>
</feature>
<evidence type="ECO:0000256" key="4">
    <source>
        <dbReference type="ARBA" id="ARBA00022692"/>
    </source>
</evidence>
<dbReference type="VEuPathDB" id="FungiDB:ASPZODRAFT_160538"/>
<dbReference type="GO" id="GO:0016020">
    <property type="term" value="C:membrane"/>
    <property type="evidence" value="ECO:0007669"/>
    <property type="project" value="UniProtKB-SubCell"/>
</dbReference>
<dbReference type="Proteomes" id="UP000184188">
    <property type="component" value="Unassembled WGS sequence"/>
</dbReference>
<accession>A0A1L9SD00</accession>